<feature type="region of interest" description="Disordered" evidence="1">
    <location>
        <begin position="335"/>
        <end position="366"/>
    </location>
</feature>
<feature type="compositionally biased region" description="Low complexity" evidence="1">
    <location>
        <begin position="81"/>
        <end position="92"/>
    </location>
</feature>
<feature type="compositionally biased region" description="Polar residues" evidence="1">
    <location>
        <begin position="211"/>
        <end position="222"/>
    </location>
</feature>
<sequence>MTSYSSNVEDPEKHFLGNLLEDDSFSSSTPSGRGEANNVNASPTIPVVSGVGPIGGTSPTTFWPEPPPPYSPSPNESWYAPPQQQPQQPKQNPLSDFLQATLKDPADLNTFLNYEPEFFSSIRQNNSNPVQQPQIHHHHHNLHHHTHTHNVVENHHHYITPPPGLTIDTSRGLALSQQTSPSPAHSPASYSPMGRPEPHHQPHNGPRTPQRLFQRQRQNSGWKQHEHDDYLAYAALLGPQPEDVAKGRSYVNAVSAKNGGPPNTKSKSIPAPPGLVRNAIGTEMLLKHRQSAMALNPGAAAQNARIVVKGQPHSAPVVTKMPFSYRDVAAREQNHPLAQHDSPPQQIARKRSSTTNTSDGAGSVANGTVNSIIIGKGGRHNSGSSIASVGSTAKNFDGHDIEEKRLNLERKSRSDNEFQKITRKGRAPPNNKEKGGNFILIDERKTENYCSSGPQERFKMIDTTSLPVFENPAAVDSFTRYGVLQTLSPNIPIDGKSKSGRAAVITQISRSSSRCDDDEDEEEESDSEEERLSVASLSNSNTLVAASTAVSNSSSSTTSLIVGGKKELSNTSSTGSKKKQPQQVVQRRRQKRRNDPHWSEHLVNFVLLIISHVSLGVEWMLKLVVEFCSKVADVFSFYSDSFFCAIQCGCKNGVTTLIDFIKTSFQFIRKVTVTNLSRLFYMEEELPITEWGPRREVPLPNTASEIIDRLLREVASDAYAVFGLRVDCSESEIRKYYKRMHALLSPEKCSLEGAPEAHELLLRAFESINSCDKRLEYVQETAHKSKQHKLVMKCFDDLRERIEELRSTMFCDCGNRHKRVLTDIRYNEARYCRRCDMRHPAKQNDIWVERRYFGWKSVYLTCSDNQIYDISEWAQCEKSGFLEKPLTTSCFQYRPRQAAPRQPQRRTLFFSLIDYLILTSFPIFPQYFTFEKRPQWIFSRNMLKNMRPHTHAVQYRLINPPTGMGSDGGDHFGGGGGGGYGNPSNTGGTPLNSAGERLMSDMVDEFNLLRQQRGFAQITFKPSEPRDEDRNRRAANRRQKKWRC</sequence>
<evidence type="ECO:0000259" key="2">
    <source>
        <dbReference type="PROSITE" id="PS50076"/>
    </source>
</evidence>
<name>A0A8S1HQZ0_9PELO</name>
<feature type="region of interest" description="Disordered" evidence="1">
    <location>
        <begin position="554"/>
        <end position="595"/>
    </location>
</feature>
<dbReference type="Proteomes" id="UP000835052">
    <property type="component" value="Unassembled WGS sequence"/>
</dbReference>
<evidence type="ECO:0000256" key="1">
    <source>
        <dbReference type="SAM" id="MobiDB-lite"/>
    </source>
</evidence>
<dbReference type="OrthoDB" id="1507364at2759"/>
<feature type="compositionally biased region" description="Gly residues" evidence="1">
    <location>
        <begin position="971"/>
        <end position="981"/>
    </location>
</feature>
<dbReference type="Pfam" id="PF14901">
    <property type="entry name" value="Jiv90"/>
    <property type="match status" value="1"/>
</dbReference>
<evidence type="ECO:0000313" key="4">
    <source>
        <dbReference type="Proteomes" id="UP000835052"/>
    </source>
</evidence>
<accession>A0A8S1HQZ0</accession>
<organism evidence="3 4">
    <name type="scientific">Caenorhabditis auriculariae</name>
    <dbReference type="NCBI Taxonomy" id="2777116"/>
    <lineage>
        <taxon>Eukaryota</taxon>
        <taxon>Metazoa</taxon>
        <taxon>Ecdysozoa</taxon>
        <taxon>Nematoda</taxon>
        <taxon>Chromadorea</taxon>
        <taxon>Rhabditida</taxon>
        <taxon>Rhabditina</taxon>
        <taxon>Rhabditomorpha</taxon>
        <taxon>Rhabditoidea</taxon>
        <taxon>Rhabditidae</taxon>
        <taxon>Peloderinae</taxon>
        <taxon>Caenorhabditis</taxon>
    </lineage>
</organism>
<dbReference type="SUPFAM" id="SSF46565">
    <property type="entry name" value="Chaperone J-domain"/>
    <property type="match status" value="1"/>
</dbReference>
<proteinExistence type="predicted"/>
<feature type="compositionally biased region" description="Basic residues" evidence="1">
    <location>
        <begin position="1033"/>
        <end position="1044"/>
    </location>
</feature>
<feature type="compositionally biased region" description="Polar residues" evidence="1">
    <location>
        <begin position="25"/>
        <end position="41"/>
    </location>
</feature>
<dbReference type="InterPro" id="IPR036869">
    <property type="entry name" value="J_dom_sf"/>
</dbReference>
<dbReference type="Gene3D" id="1.10.287.110">
    <property type="entry name" value="DnaJ domain"/>
    <property type="match status" value="1"/>
</dbReference>
<feature type="region of interest" description="Disordered" evidence="1">
    <location>
        <begin position="1021"/>
        <end position="1044"/>
    </location>
</feature>
<feature type="region of interest" description="Disordered" evidence="1">
    <location>
        <begin position="971"/>
        <end position="995"/>
    </location>
</feature>
<feature type="compositionally biased region" description="Polar residues" evidence="1">
    <location>
        <begin position="123"/>
        <end position="134"/>
    </location>
</feature>
<gene>
    <name evidence="3" type="ORF">CAUJ_LOCUS12540</name>
</gene>
<dbReference type="EMBL" id="CAJGYM010000076">
    <property type="protein sequence ID" value="CAD6196626.1"/>
    <property type="molecule type" value="Genomic_DNA"/>
</dbReference>
<feature type="domain" description="J" evidence="2">
    <location>
        <begin position="717"/>
        <end position="781"/>
    </location>
</feature>
<dbReference type="PANTHER" id="PTHR44665:SF1">
    <property type="entry name" value="DNAJ HOMOLOG SUBFAMILY C MEMBER 14"/>
    <property type="match status" value="1"/>
</dbReference>
<dbReference type="InterPro" id="IPR032843">
    <property type="entry name" value="Jiv"/>
</dbReference>
<feature type="compositionally biased region" description="Basic residues" evidence="1">
    <location>
        <begin position="576"/>
        <end position="592"/>
    </location>
</feature>
<feature type="compositionally biased region" description="Acidic residues" evidence="1">
    <location>
        <begin position="516"/>
        <end position="529"/>
    </location>
</feature>
<feature type="region of interest" description="Disordered" evidence="1">
    <location>
        <begin position="123"/>
        <end position="142"/>
    </location>
</feature>
<feature type="compositionally biased region" description="Polar residues" evidence="1">
    <location>
        <begin position="353"/>
        <end position="366"/>
    </location>
</feature>
<dbReference type="CDD" id="cd06257">
    <property type="entry name" value="DnaJ"/>
    <property type="match status" value="1"/>
</dbReference>
<feature type="compositionally biased region" description="Low complexity" evidence="1">
    <location>
        <begin position="42"/>
        <end position="63"/>
    </location>
</feature>
<protein>
    <recommendedName>
        <fullName evidence="2">J domain-containing protein</fullName>
    </recommendedName>
</protein>
<feature type="region of interest" description="Disordered" evidence="1">
    <location>
        <begin position="404"/>
        <end position="436"/>
    </location>
</feature>
<feature type="region of interest" description="Disordered" evidence="1">
    <location>
        <begin position="165"/>
        <end position="225"/>
    </location>
</feature>
<feature type="region of interest" description="Disordered" evidence="1">
    <location>
        <begin position="1"/>
        <end position="92"/>
    </location>
</feature>
<reference evidence="3" key="1">
    <citation type="submission" date="2020-10" db="EMBL/GenBank/DDBJ databases">
        <authorList>
            <person name="Kikuchi T."/>
        </authorList>
    </citation>
    <scope>NUCLEOTIDE SEQUENCE</scope>
    <source>
        <strain evidence="3">NKZ352</strain>
    </source>
</reference>
<dbReference type="PROSITE" id="PS50076">
    <property type="entry name" value="DNAJ_2"/>
    <property type="match status" value="1"/>
</dbReference>
<comment type="caution">
    <text evidence="3">The sequence shown here is derived from an EMBL/GenBank/DDBJ whole genome shotgun (WGS) entry which is preliminary data.</text>
</comment>
<feature type="compositionally biased region" description="Low complexity" evidence="1">
    <location>
        <begin position="180"/>
        <end position="192"/>
    </location>
</feature>
<feature type="compositionally biased region" description="Basic and acidic residues" evidence="1">
    <location>
        <begin position="404"/>
        <end position="420"/>
    </location>
</feature>
<dbReference type="PANTHER" id="PTHR44665">
    <property type="entry name" value="DNAJ HOMOLOG SUBFAMILY C MEMBER 14"/>
    <property type="match status" value="1"/>
</dbReference>
<feature type="compositionally biased region" description="Basic and acidic residues" evidence="1">
    <location>
        <begin position="1023"/>
        <end position="1032"/>
    </location>
</feature>
<dbReference type="InterPro" id="IPR052317">
    <property type="entry name" value="Viral_replicn-host_int_reg"/>
</dbReference>
<evidence type="ECO:0000313" key="3">
    <source>
        <dbReference type="EMBL" id="CAD6196626.1"/>
    </source>
</evidence>
<dbReference type="AlphaFoldDB" id="A0A8S1HQZ0"/>
<dbReference type="InterPro" id="IPR001623">
    <property type="entry name" value="DnaJ_domain"/>
</dbReference>
<keyword evidence="4" id="KW-1185">Reference proteome</keyword>
<feature type="region of interest" description="Disordered" evidence="1">
    <location>
        <begin position="508"/>
        <end position="532"/>
    </location>
</feature>